<keyword evidence="1" id="KW-0732">Signal</keyword>
<name>A0A7S4H9V5_GUITH</name>
<evidence type="ECO:0000256" key="1">
    <source>
        <dbReference type="SAM" id="SignalP"/>
    </source>
</evidence>
<accession>A0A7S4H9V5</accession>
<dbReference type="AlphaFoldDB" id="A0A7S4H9V5"/>
<sequence>MWYDRGPPLLCSALPSLLCSPSSTLLWFLLSSPPVVSSQPNILSLTPCCCASHFSSSPVTSGLWSLIPSSCPLLQVEVSKKTQQQHRSPAEEEDVKKNEQVDIIHGKVKLAAGLVMESVHREAEEYMKLLAREVQQMHGRKVTMPPP</sequence>
<protein>
    <submittedName>
        <fullName evidence="2">Uncharacterized protein</fullName>
    </submittedName>
</protein>
<gene>
    <name evidence="2" type="ORF">GTHE00462_LOCUS1576</name>
</gene>
<reference evidence="2" key="1">
    <citation type="submission" date="2021-01" db="EMBL/GenBank/DDBJ databases">
        <authorList>
            <person name="Corre E."/>
            <person name="Pelletier E."/>
            <person name="Niang G."/>
            <person name="Scheremetjew M."/>
            <person name="Finn R."/>
            <person name="Kale V."/>
            <person name="Holt S."/>
            <person name="Cochrane G."/>
            <person name="Meng A."/>
            <person name="Brown T."/>
            <person name="Cohen L."/>
        </authorList>
    </citation>
    <scope>NUCLEOTIDE SEQUENCE</scope>
    <source>
        <strain evidence="2">CCMP 2712</strain>
    </source>
</reference>
<feature type="signal peptide" evidence="1">
    <location>
        <begin position="1"/>
        <end position="38"/>
    </location>
</feature>
<evidence type="ECO:0000313" key="2">
    <source>
        <dbReference type="EMBL" id="CAE2192265.1"/>
    </source>
</evidence>
<organism evidence="2">
    <name type="scientific">Guillardia theta</name>
    <name type="common">Cryptophyte</name>
    <name type="synonym">Cryptomonas phi</name>
    <dbReference type="NCBI Taxonomy" id="55529"/>
    <lineage>
        <taxon>Eukaryota</taxon>
        <taxon>Cryptophyceae</taxon>
        <taxon>Pyrenomonadales</taxon>
        <taxon>Geminigeraceae</taxon>
        <taxon>Guillardia</taxon>
    </lineage>
</organism>
<dbReference type="EMBL" id="HBKN01001823">
    <property type="protein sequence ID" value="CAE2192265.1"/>
    <property type="molecule type" value="Transcribed_RNA"/>
</dbReference>
<feature type="chain" id="PRO_5030791820" evidence="1">
    <location>
        <begin position="39"/>
        <end position="147"/>
    </location>
</feature>
<proteinExistence type="predicted"/>